<dbReference type="RefSeq" id="WP_023575339.1">
    <property type="nucleotide sequence ID" value="NZ_CBCSBQ010000011.1"/>
</dbReference>
<feature type="signal peptide" evidence="2">
    <location>
        <begin position="1"/>
        <end position="18"/>
    </location>
</feature>
<feature type="chain" id="PRO_5010212336" description="LTXXQ motif family protein" evidence="2">
    <location>
        <begin position="19"/>
        <end position="142"/>
    </location>
</feature>
<dbReference type="STRING" id="329186.SAMN02927925_00271"/>
<name>A0A1G4V6P7_9FLAO</name>
<feature type="region of interest" description="Disordered" evidence="1">
    <location>
        <begin position="116"/>
        <end position="142"/>
    </location>
</feature>
<feature type="region of interest" description="Disordered" evidence="1">
    <location>
        <begin position="59"/>
        <end position="88"/>
    </location>
</feature>
<organism evidence="3 4">
    <name type="scientific">Flavobacterium saliperosum</name>
    <dbReference type="NCBI Taxonomy" id="329186"/>
    <lineage>
        <taxon>Bacteria</taxon>
        <taxon>Pseudomonadati</taxon>
        <taxon>Bacteroidota</taxon>
        <taxon>Flavobacteriia</taxon>
        <taxon>Flavobacteriales</taxon>
        <taxon>Flavobacteriaceae</taxon>
        <taxon>Flavobacterium</taxon>
    </lineage>
</organism>
<evidence type="ECO:0008006" key="5">
    <source>
        <dbReference type="Google" id="ProtNLM"/>
    </source>
</evidence>
<accession>A0A1G4V6P7</accession>
<evidence type="ECO:0000256" key="2">
    <source>
        <dbReference type="SAM" id="SignalP"/>
    </source>
</evidence>
<keyword evidence="2" id="KW-0732">Signal</keyword>
<sequence>MKKVLMAIVMMASLATFAQDRKMKRDNFTPEQRVELQVKKMTLDLDLNDKQQKDLKKLLTEQSKKREETKAKHDAVKAADKKPTNDERFAMRNKMMDEKIAFKAEMKKILNEKQMEKWEERKEDQKEQMRHQRKLTRHNSEK</sequence>
<proteinExistence type="predicted"/>
<dbReference type="AlphaFoldDB" id="A0A1G4V6P7"/>
<evidence type="ECO:0000313" key="3">
    <source>
        <dbReference type="EMBL" id="SCX01127.1"/>
    </source>
</evidence>
<feature type="compositionally biased region" description="Basic residues" evidence="1">
    <location>
        <begin position="131"/>
        <end position="142"/>
    </location>
</feature>
<dbReference type="eggNOG" id="ENOG5032Y0C">
    <property type="taxonomic scope" value="Bacteria"/>
</dbReference>
<dbReference type="EMBL" id="FMTY01000001">
    <property type="protein sequence ID" value="SCX01127.1"/>
    <property type="molecule type" value="Genomic_DNA"/>
</dbReference>
<reference evidence="3 4" key="1">
    <citation type="submission" date="2016-10" db="EMBL/GenBank/DDBJ databases">
        <authorList>
            <person name="de Groot N.N."/>
        </authorList>
    </citation>
    <scope>NUCLEOTIDE SEQUENCE [LARGE SCALE GENOMIC DNA]</scope>
    <source>
        <strain evidence="3 4">CGMCC 1.3801</strain>
    </source>
</reference>
<evidence type="ECO:0000313" key="4">
    <source>
        <dbReference type="Proteomes" id="UP000182124"/>
    </source>
</evidence>
<protein>
    <recommendedName>
        <fullName evidence="5">LTXXQ motif family protein</fullName>
    </recommendedName>
</protein>
<gene>
    <name evidence="3" type="ORF">SAMN02927925_00271</name>
</gene>
<dbReference type="Proteomes" id="UP000182124">
    <property type="component" value="Unassembled WGS sequence"/>
</dbReference>
<feature type="compositionally biased region" description="Basic and acidic residues" evidence="1">
    <location>
        <begin position="116"/>
        <end position="130"/>
    </location>
</feature>
<evidence type="ECO:0000256" key="1">
    <source>
        <dbReference type="SAM" id="MobiDB-lite"/>
    </source>
</evidence>